<proteinExistence type="predicted"/>
<name>A0A5E7MLF7_PSEFL</name>
<evidence type="ECO:0000313" key="2">
    <source>
        <dbReference type="EMBL" id="VVP25624.1"/>
    </source>
</evidence>
<dbReference type="InterPro" id="IPR024973">
    <property type="entry name" value="ESPR"/>
</dbReference>
<dbReference type="OrthoDB" id="9780507at2"/>
<accession>A0A5E7MLF7</accession>
<organism evidence="2 3">
    <name type="scientific">Pseudomonas fluorescens</name>
    <dbReference type="NCBI Taxonomy" id="294"/>
    <lineage>
        <taxon>Bacteria</taxon>
        <taxon>Pseudomonadati</taxon>
        <taxon>Pseudomonadota</taxon>
        <taxon>Gammaproteobacteria</taxon>
        <taxon>Pseudomonadales</taxon>
        <taxon>Pseudomonadaceae</taxon>
        <taxon>Pseudomonas</taxon>
    </lineage>
</organism>
<dbReference type="Pfam" id="PF13018">
    <property type="entry name" value="ESPR"/>
    <property type="match status" value="1"/>
</dbReference>
<protein>
    <recommendedName>
        <fullName evidence="1">ESPR domain-containing protein</fullName>
    </recommendedName>
</protein>
<sequence>MNKAIYRLVWNSTLGAPQVVSEVAKSKACGGSVALTGSGTRSSKRSAQKAVWPLALLSLGVASSVWALPSDVTYSGAISGVYYSNNSSIGTLTNNGTISGTSGAGISNSGSIGTLSNNGTISAARAPAISNSGIIGTLSNAGTIQGSAGILQSGRCHHRYTEQRR</sequence>
<reference evidence="2 3" key="1">
    <citation type="submission" date="2019-09" db="EMBL/GenBank/DDBJ databases">
        <authorList>
            <person name="Chandra G."/>
            <person name="Truman W A."/>
        </authorList>
    </citation>
    <scope>NUCLEOTIDE SEQUENCE [LARGE SCALE GENOMIC DNA]</scope>
    <source>
        <strain evidence="2">PS880</strain>
    </source>
</reference>
<gene>
    <name evidence="2" type="ORF">PS880_04062</name>
</gene>
<feature type="domain" description="ESPR" evidence="1">
    <location>
        <begin position="1"/>
        <end position="44"/>
    </location>
</feature>
<dbReference type="Proteomes" id="UP000375525">
    <property type="component" value="Unassembled WGS sequence"/>
</dbReference>
<evidence type="ECO:0000259" key="1">
    <source>
        <dbReference type="Pfam" id="PF13018"/>
    </source>
</evidence>
<dbReference type="RefSeq" id="WP_150781176.1">
    <property type="nucleotide sequence ID" value="NZ_CABVIH010000021.1"/>
</dbReference>
<dbReference type="EMBL" id="CABVIH010000021">
    <property type="protein sequence ID" value="VVP25624.1"/>
    <property type="molecule type" value="Genomic_DNA"/>
</dbReference>
<dbReference type="AlphaFoldDB" id="A0A5E7MLF7"/>
<evidence type="ECO:0000313" key="3">
    <source>
        <dbReference type="Proteomes" id="UP000375525"/>
    </source>
</evidence>